<evidence type="ECO:0000313" key="8">
    <source>
        <dbReference type="EMBL" id="NBN78301.1"/>
    </source>
</evidence>
<dbReference type="Proteomes" id="UP000586722">
    <property type="component" value="Unassembled WGS sequence"/>
</dbReference>
<evidence type="ECO:0000256" key="5">
    <source>
        <dbReference type="ARBA" id="ARBA00022692"/>
    </source>
</evidence>
<dbReference type="InterPro" id="IPR037185">
    <property type="entry name" value="EmrE-like"/>
</dbReference>
<dbReference type="InterPro" id="IPR004626">
    <property type="entry name" value="RarD"/>
</dbReference>
<keyword evidence="9" id="KW-1185">Reference proteome</keyword>
<sequence length="308" mass="32692">MATANGAAGTPGASDETRLGVILALAAYGMWGVLPAYFKLLDGVAPDVVVAHRILWSTVFVGGYLALQGRIPEIIGILKTPRLVGLLFASAVLIAANWLIFVWAIGQAKVLDVSLGYFINPLVSILLGLVILREKLTPAQALAVGLASLAVLLKTVLFGGLPWVAIALAVSFALYGYIRKITPVGAAAGLFIEIILLMPFALAYVLLVTPESLDPDYFAGTGQILALVGTGIITAVPLILFSGAARRLSMVLIGLIQYIAPSLQFLQAVFLWGEPLQMAQLGTFAMIWLALALVSLDSLRRWRQSRAG</sequence>
<proteinExistence type="inferred from homology"/>
<dbReference type="NCBIfam" id="TIGR00688">
    <property type="entry name" value="rarD"/>
    <property type="match status" value="1"/>
</dbReference>
<evidence type="ECO:0000256" key="6">
    <source>
        <dbReference type="ARBA" id="ARBA00022989"/>
    </source>
</evidence>
<evidence type="ECO:0000256" key="1">
    <source>
        <dbReference type="ARBA" id="ARBA00004651"/>
    </source>
</evidence>
<dbReference type="Pfam" id="PF00892">
    <property type="entry name" value="EamA"/>
    <property type="match status" value="1"/>
</dbReference>
<comment type="caution">
    <text evidence="8">The sequence shown here is derived from an EMBL/GenBank/DDBJ whole genome shotgun (WGS) entry which is preliminary data.</text>
</comment>
<keyword evidence="5" id="KW-0812">Transmembrane</keyword>
<dbReference type="EMBL" id="JAABLQ010000001">
    <property type="protein sequence ID" value="NBN78301.1"/>
    <property type="molecule type" value="Genomic_DNA"/>
</dbReference>
<comment type="subcellular location">
    <subcellularLocation>
        <location evidence="1">Cell membrane</location>
        <topology evidence="1">Multi-pass membrane protein</topology>
    </subcellularLocation>
</comment>
<organism evidence="8 9">
    <name type="scientific">Pannonibacter tanglangensis</name>
    <dbReference type="NCBI Taxonomy" id="2750084"/>
    <lineage>
        <taxon>Bacteria</taxon>
        <taxon>Pseudomonadati</taxon>
        <taxon>Pseudomonadota</taxon>
        <taxon>Alphaproteobacteria</taxon>
        <taxon>Hyphomicrobiales</taxon>
        <taxon>Stappiaceae</taxon>
        <taxon>Pannonibacter</taxon>
    </lineage>
</organism>
<dbReference type="RefSeq" id="WP_161673766.1">
    <property type="nucleotide sequence ID" value="NZ_JAABLP010000001.1"/>
</dbReference>
<keyword evidence="4" id="KW-1003">Cell membrane</keyword>
<dbReference type="InterPro" id="IPR000620">
    <property type="entry name" value="EamA_dom"/>
</dbReference>
<dbReference type="SUPFAM" id="SSF103481">
    <property type="entry name" value="Multidrug resistance efflux transporter EmrE"/>
    <property type="match status" value="2"/>
</dbReference>
<accession>A0A7X5J9A5</accession>
<evidence type="ECO:0000256" key="3">
    <source>
        <dbReference type="ARBA" id="ARBA00022448"/>
    </source>
</evidence>
<evidence type="ECO:0000256" key="7">
    <source>
        <dbReference type="ARBA" id="ARBA00023136"/>
    </source>
</evidence>
<name>A0A7X5J9A5_9HYPH</name>
<reference evidence="9" key="1">
    <citation type="submission" date="2020-01" db="EMBL/GenBank/DDBJ databases">
        <authorList>
            <person name="Fang Y."/>
            <person name="Sun R."/>
            <person name="Nie L."/>
            <person name="He J."/>
            <person name="Hao L."/>
            <person name="Wang L."/>
            <person name="Su S."/>
            <person name="Lv E."/>
            <person name="Zhang Z."/>
            <person name="Xie R."/>
            <person name="Liu H."/>
        </authorList>
    </citation>
    <scope>NUCLEOTIDE SEQUENCE [LARGE SCALE GENOMIC DNA]</scope>
    <source>
        <strain evidence="9">XCT-53</strain>
    </source>
</reference>
<protein>
    <submittedName>
        <fullName evidence="8">EamA family transporter RarD</fullName>
    </submittedName>
</protein>
<evidence type="ECO:0000256" key="2">
    <source>
        <dbReference type="ARBA" id="ARBA00007362"/>
    </source>
</evidence>
<evidence type="ECO:0000256" key="4">
    <source>
        <dbReference type="ARBA" id="ARBA00022475"/>
    </source>
</evidence>
<dbReference type="PANTHER" id="PTHR22911:SF137">
    <property type="entry name" value="SOLUTE CARRIER FAMILY 35 MEMBER G2-RELATED"/>
    <property type="match status" value="1"/>
</dbReference>
<comment type="similarity">
    <text evidence="2">Belongs to the EamA transporter family.</text>
</comment>
<dbReference type="PANTHER" id="PTHR22911">
    <property type="entry name" value="ACYL-MALONYL CONDENSING ENZYME-RELATED"/>
    <property type="match status" value="1"/>
</dbReference>
<dbReference type="AlphaFoldDB" id="A0A7X5J9A5"/>
<keyword evidence="6" id="KW-1133">Transmembrane helix</keyword>
<gene>
    <name evidence="8" type="primary">rarD</name>
    <name evidence="8" type="ORF">GWI72_08485</name>
</gene>
<evidence type="ECO:0000313" key="9">
    <source>
        <dbReference type="Proteomes" id="UP000586722"/>
    </source>
</evidence>
<dbReference type="GO" id="GO:0005886">
    <property type="term" value="C:plasma membrane"/>
    <property type="evidence" value="ECO:0007669"/>
    <property type="project" value="UniProtKB-SubCell"/>
</dbReference>
<keyword evidence="7" id="KW-0472">Membrane</keyword>
<keyword evidence="3" id="KW-0813">Transport</keyword>